<evidence type="ECO:0000256" key="3">
    <source>
        <dbReference type="ARBA" id="ARBA00022989"/>
    </source>
</evidence>
<feature type="transmembrane region" description="Helical" evidence="6">
    <location>
        <begin position="250"/>
        <end position="271"/>
    </location>
</feature>
<dbReference type="FunFam" id="1.20.1740.10:FF:000042">
    <property type="entry name" value="Similar to amino acid transporter"/>
    <property type="match status" value="1"/>
</dbReference>
<evidence type="ECO:0000256" key="2">
    <source>
        <dbReference type="ARBA" id="ARBA00022692"/>
    </source>
</evidence>
<feature type="transmembrane region" description="Helical" evidence="6">
    <location>
        <begin position="486"/>
        <end position="506"/>
    </location>
</feature>
<dbReference type="Pfam" id="PF13520">
    <property type="entry name" value="AA_permease_2"/>
    <property type="match status" value="1"/>
</dbReference>
<dbReference type="AlphaFoldDB" id="A0A060T299"/>
<dbReference type="GO" id="GO:0015179">
    <property type="term" value="F:L-amino acid transmembrane transporter activity"/>
    <property type="evidence" value="ECO:0007669"/>
    <property type="project" value="TreeGrafter"/>
</dbReference>
<protein>
    <submittedName>
        <fullName evidence="7">ARAD1A06600p</fullName>
    </submittedName>
</protein>
<dbReference type="PANTHER" id="PTHR11785:SF512">
    <property type="entry name" value="SOBREMESA, ISOFORM B"/>
    <property type="match status" value="1"/>
</dbReference>
<dbReference type="InterPro" id="IPR002293">
    <property type="entry name" value="AA/rel_permease1"/>
</dbReference>
<reference evidence="7" key="1">
    <citation type="submission" date="2014-02" db="EMBL/GenBank/DDBJ databases">
        <authorList>
            <person name="Genoscope - CEA"/>
        </authorList>
    </citation>
    <scope>NUCLEOTIDE SEQUENCE</scope>
    <source>
        <strain evidence="7">LS3</strain>
    </source>
</reference>
<dbReference type="PIRSF" id="PIRSF006060">
    <property type="entry name" value="AA_transporter"/>
    <property type="match status" value="1"/>
</dbReference>
<feature type="transmembrane region" description="Helical" evidence="6">
    <location>
        <begin position="512"/>
        <end position="528"/>
    </location>
</feature>
<dbReference type="GO" id="GO:0016020">
    <property type="term" value="C:membrane"/>
    <property type="evidence" value="ECO:0007669"/>
    <property type="project" value="UniProtKB-SubCell"/>
</dbReference>
<evidence type="ECO:0000256" key="5">
    <source>
        <dbReference type="SAM" id="MobiDB-lite"/>
    </source>
</evidence>
<feature type="compositionally biased region" description="Low complexity" evidence="5">
    <location>
        <begin position="18"/>
        <end position="37"/>
    </location>
</feature>
<organism evidence="7">
    <name type="scientific">Blastobotrys adeninivorans</name>
    <name type="common">Yeast</name>
    <name type="synonym">Arxula adeninivorans</name>
    <dbReference type="NCBI Taxonomy" id="409370"/>
    <lineage>
        <taxon>Eukaryota</taxon>
        <taxon>Fungi</taxon>
        <taxon>Dikarya</taxon>
        <taxon>Ascomycota</taxon>
        <taxon>Saccharomycotina</taxon>
        <taxon>Dipodascomycetes</taxon>
        <taxon>Dipodascales</taxon>
        <taxon>Trichomonascaceae</taxon>
        <taxon>Blastobotrys</taxon>
    </lineage>
</organism>
<feature type="transmembrane region" description="Helical" evidence="6">
    <location>
        <begin position="225"/>
        <end position="244"/>
    </location>
</feature>
<dbReference type="Gene3D" id="1.20.1740.10">
    <property type="entry name" value="Amino acid/polyamine transporter I"/>
    <property type="match status" value="1"/>
</dbReference>
<feature type="transmembrane region" description="Helical" evidence="6">
    <location>
        <begin position="103"/>
        <end position="121"/>
    </location>
</feature>
<dbReference type="PhylomeDB" id="A0A060T299"/>
<dbReference type="EMBL" id="HG937691">
    <property type="protein sequence ID" value="CDP33311.1"/>
    <property type="molecule type" value="Genomic_DNA"/>
</dbReference>
<evidence type="ECO:0000256" key="6">
    <source>
        <dbReference type="SAM" id="Phobius"/>
    </source>
</evidence>
<feature type="transmembrane region" description="Helical" evidence="6">
    <location>
        <begin position="330"/>
        <end position="352"/>
    </location>
</feature>
<evidence type="ECO:0000256" key="1">
    <source>
        <dbReference type="ARBA" id="ARBA00004141"/>
    </source>
</evidence>
<keyword evidence="4 6" id="KW-0472">Membrane</keyword>
<reference evidence="7" key="2">
    <citation type="submission" date="2014-06" db="EMBL/GenBank/DDBJ databases">
        <title>The complete genome of Blastobotrys (Arxula) adeninivorans LS3 - a yeast of biotechnological interest.</title>
        <authorList>
            <person name="Kunze G."/>
            <person name="Gaillardin C."/>
            <person name="Czernicka M."/>
            <person name="Durrens P."/>
            <person name="Martin T."/>
            <person name="Boer E."/>
            <person name="Gabaldon T."/>
            <person name="Cruz J."/>
            <person name="Talla E."/>
            <person name="Marck C."/>
            <person name="Goffeau A."/>
            <person name="Barbe V."/>
            <person name="Baret P."/>
            <person name="Baronian K."/>
            <person name="Beier S."/>
            <person name="Bleykasten C."/>
            <person name="Bode R."/>
            <person name="Casaregola S."/>
            <person name="Despons L."/>
            <person name="Fairhead C."/>
            <person name="Giersberg M."/>
            <person name="Gierski P."/>
            <person name="Hahnel U."/>
            <person name="Hartmann A."/>
            <person name="Jankowska D."/>
            <person name="Jubin C."/>
            <person name="Jung P."/>
            <person name="Lafontaine I."/>
            <person name="Leh-Louis V."/>
            <person name="Lemaire M."/>
            <person name="Marcet-Houben M."/>
            <person name="Mascher M."/>
            <person name="Morel G."/>
            <person name="Richard G.-F."/>
            <person name="Riechen J."/>
            <person name="Sacerdot C."/>
            <person name="Sarkar A."/>
            <person name="Savel G."/>
            <person name="Schacherer J."/>
            <person name="Sherman D."/>
            <person name="Straub M.-L."/>
            <person name="Stein N."/>
            <person name="Thierry A."/>
            <person name="Trautwein-Schult A."/>
            <person name="Westhof E."/>
            <person name="Worch S."/>
            <person name="Dujon B."/>
            <person name="Souciet J.-L."/>
            <person name="Wincker P."/>
            <person name="Scholz U."/>
            <person name="Neuveglise N."/>
        </authorList>
    </citation>
    <scope>NUCLEOTIDE SEQUENCE</scope>
    <source>
        <strain evidence="7">LS3</strain>
    </source>
</reference>
<accession>A0A060T299</accession>
<name>A0A060T299_BLAAD</name>
<gene>
    <name evidence="7" type="ORF">GNLVRS02_ARAD1A06600g</name>
</gene>
<feature type="region of interest" description="Disordered" evidence="5">
    <location>
        <begin position="18"/>
        <end position="60"/>
    </location>
</feature>
<feature type="transmembrane region" description="Helical" evidence="6">
    <location>
        <begin position="133"/>
        <end position="155"/>
    </location>
</feature>
<feature type="transmembrane region" description="Helical" evidence="6">
    <location>
        <begin position="451"/>
        <end position="474"/>
    </location>
</feature>
<proteinExistence type="predicted"/>
<keyword evidence="3 6" id="KW-1133">Transmembrane helix</keyword>
<keyword evidence="2 6" id="KW-0812">Transmembrane</keyword>
<feature type="transmembrane region" description="Helical" evidence="6">
    <location>
        <begin position="182"/>
        <end position="204"/>
    </location>
</feature>
<sequence length="550" mass="59187">MARNHSYAQLDDSGSLELESLVSSSNSPSRGSVSSRGLSDEPPPVFDENDDGDRSHLRVPGASRARSFSVSTIGEHMFPLAASSDMAAITSGVPLEKQKSLNVFHGLGLVIGLQIGSGIFASPSQVNSHAGSVGGSLIIWIVAGLLAWTGASAFAELGSTIPLNGAAQAYLNHIFGAFPSFLFSWTALTVLKPGSAAIISIIFSEYFTRGLGESSFLASYWVQKLFALVGLGLVTGINIFSTRLGANASGVFLVVKICVLLSITVIGLVALPNLRHQGALAQNSLFEGTAKSFGDYAIALYAGLWAYDGWDNVNYVAAEMKNPARDIPRVIHTAMPVVIIAYVLANLSYYLVLTQEEILGSTTVTLTYMNKIFGKIGGIVFSLLIAITCLGSLNATIFSSARLAYAAAEDGFLPQVFSDISPKRGTPVNALLLQSAMTSLFILVGEFHTLLTFYGVAGFTFYFLTVFGVIVLRFKDPDLDRPYKTYLATPILFCCVALFLISRTVFEKPLESLIAIAFMLAGCPIYLYRFGLHSFDFKELINRSKGWLRL</sequence>
<evidence type="ECO:0000256" key="4">
    <source>
        <dbReference type="ARBA" id="ARBA00023136"/>
    </source>
</evidence>
<comment type="subcellular location">
    <subcellularLocation>
        <location evidence="1">Membrane</location>
        <topology evidence="1">Multi-pass membrane protein</topology>
    </subcellularLocation>
</comment>
<dbReference type="InterPro" id="IPR050598">
    <property type="entry name" value="AminoAcid_Transporter"/>
</dbReference>
<evidence type="ECO:0000313" key="7">
    <source>
        <dbReference type="EMBL" id="CDP33311.1"/>
    </source>
</evidence>
<feature type="transmembrane region" description="Helical" evidence="6">
    <location>
        <begin position="372"/>
        <end position="393"/>
    </location>
</feature>
<dbReference type="PANTHER" id="PTHR11785">
    <property type="entry name" value="AMINO ACID TRANSPORTER"/>
    <property type="match status" value="1"/>
</dbReference>